<dbReference type="EMBL" id="MU006227">
    <property type="protein sequence ID" value="KAF2825565.1"/>
    <property type="molecule type" value="Genomic_DNA"/>
</dbReference>
<proteinExistence type="predicted"/>
<evidence type="ECO:0000313" key="3">
    <source>
        <dbReference type="Proteomes" id="UP000799424"/>
    </source>
</evidence>
<evidence type="ECO:0000256" key="1">
    <source>
        <dbReference type="SAM" id="MobiDB-lite"/>
    </source>
</evidence>
<keyword evidence="3" id="KW-1185">Reference proteome</keyword>
<gene>
    <name evidence="2" type="ORF">CC86DRAFT_456036</name>
</gene>
<sequence length="250" mass="25106">MCQSSVAALPPRGFRVLTQPVEKADSPPRSPAKPDKGKIVRQDSGLADGNAGEADPSVTGNKGKGVRKDAAPGAGEEGVAGPSRVAGDLRDGDGGSDSDATLVADDGEIAHRRATALADVENPGRFDPAIALLCVLAGDQAQLRRRVASPAAIAMRNNHNGINALGSPAEGLSGDTPPPPTIDGSRQPPVIQEPAAAGGIQGLGAPGPGAQGAVDGIDTGVEPADDNHDDIDIKQLQLPEGDADVSITVE</sequence>
<feature type="compositionally biased region" description="Basic and acidic residues" evidence="1">
    <location>
        <begin position="22"/>
        <end position="41"/>
    </location>
</feature>
<dbReference type="AlphaFoldDB" id="A0A6A6ZZ13"/>
<reference evidence="2" key="1">
    <citation type="journal article" date="2020" name="Stud. Mycol.">
        <title>101 Dothideomycetes genomes: a test case for predicting lifestyles and emergence of pathogens.</title>
        <authorList>
            <person name="Haridas S."/>
            <person name="Albert R."/>
            <person name="Binder M."/>
            <person name="Bloem J."/>
            <person name="Labutti K."/>
            <person name="Salamov A."/>
            <person name="Andreopoulos B."/>
            <person name="Baker S."/>
            <person name="Barry K."/>
            <person name="Bills G."/>
            <person name="Bluhm B."/>
            <person name="Cannon C."/>
            <person name="Castanera R."/>
            <person name="Culley D."/>
            <person name="Daum C."/>
            <person name="Ezra D."/>
            <person name="Gonzalez J."/>
            <person name="Henrissat B."/>
            <person name="Kuo A."/>
            <person name="Liang C."/>
            <person name="Lipzen A."/>
            <person name="Lutzoni F."/>
            <person name="Magnuson J."/>
            <person name="Mondo S."/>
            <person name="Nolan M."/>
            <person name="Ohm R."/>
            <person name="Pangilinan J."/>
            <person name="Park H.-J."/>
            <person name="Ramirez L."/>
            <person name="Alfaro M."/>
            <person name="Sun H."/>
            <person name="Tritt A."/>
            <person name="Yoshinaga Y."/>
            <person name="Zwiers L.-H."/>
            <person name="Turgeon B."/>
            <person name="Goodwin S."/>
            <person name="Spatafora J."/>
            <person name="Crous P."/>
            <person name="Grigoriev I."/>
        </authorList>
    </citation>
    <scope>NUCLEOTIDE SEQUENCE</scope>
    <source>
        <strain evidence="2">CBS 113818</strain>
    </source>
</reference>
<protein>
    <submittedName>
        <fullName evidence="2">Uncharacterized protein</fullName>
    </submittedName>
</protein>
<name>A0A6A6ZZ13_9PLEO</name>
<feature type="region of interest" description="Disordered" evidence="1">
    <location>
        <begin position="164"/>
        <end position="228"/>
    </location>
</feature>
<evidence type="ECO:0000313" key="2">
    <source>
        <dbReference type="EMBL" id="KAF2825565.1"/>
    </source>
</evidence>
<accession>A0A6A6ZZ13</accession>
<dbReference type="Proteomes" id="UP000799424">
    <property type="component" value="Unassembled WGS sequence"/>
</dbReference>
<organism evidence="2 3">
    <name type="scientific">Ophiobolus disseminans</name>
    <dbReference type="NCBI Taxonomy" id="1469910"/>
    <lineage>
        <taxon>Eukaryota</taxon>
        <taxon>Fungi</taxon>
        <taxon>Dikarya</taxon>
        <taxon>Ascomycota</taxon>
        <taxon>Pezizomycotina</taxon>
        <taxon>Dothideomycetes</taxon>
        <taxon>Pleosporomycetidae</taxon>
        <taxon>Pleosporales</taxon>
        <taxon>Pleosporineae</taxon>
        <taxon>Phaeosphaeriaceae</taxon>
        <taxon>Ophiobolus</taxon>
    </lineage>
</organism>
<feature type="region of interest" description="Disordered" evidence="1">
    <location>
        <begin position="1"/>
        <end position="104"/>
    </location>
</feature>
<feature type="compositionally biased region" description="Low complexity" evidence="1">
    <location>
        <begin position="71"/>
        <end position="82"/>
    </location>
</feature>
<feature type="compositionally biased region" description="Gly residues" evidence="1">
    <location>
        <begin position="199"/>
        <end position="210"/>
    </location>
</feature>